<gene>
    <name evidence="1" type="ORF">GZH52_02705</name>
</gene>
<keyword evidence="2" id="KW-1185">Reference proteome</keyword>
<sequence>MKTPVMTMQPTLQVWPRLRAVFELAFKAVVFAHKGVAAVEVTSAGRGI</sequence>
<reference evidence="1 2" key="1">
    <citation type="submission" date="2020-02" db="EMBL/GenBank/DDBJ databases">
        <authorList>
            <person name="Yang Z."/>
        </authorList>
    </citation>
    <scope>NUCLEOTIDE SEQUENCE [LARGE SCALE GENOMIC DNA]</scope>
    <source>
        <strain evidence="1 2">HX-7-9</strain>
    </source>
</reference>
<evidence type="ECO:0000313" key="2">
    <source>
        <dbReference type="Proteomes" id="UP000482578"/>
    </source>
</evidence>
<proteinExistence type="predicted"/>
<organism evidence="1 2">
    <name type="scientific">Crenobacter caeni</name>
    <dbReference type="NCBI Taxonomy" id="2705474"/>
    <lineage>
        <taxon>Bacteria</taxon>
        <taxon>Pseudomonadati</taxon>
        <taxon>Pseudomonadota</taxon>
        <taxon>Betaproteobacteria</taxon>
        <taxon>Neisseriales</taxon>
        <taxon>Neisseriaceae</taxon>
        <taxon>Crenobacter</taxon>
    </lineage>
</organism>
<name>A0A6B2KP07_9NEIS</name>
<comment type="caution">
    <text evidence="1">The sequence shown here is derived from an EMBL/GenBank/DDBJ whole genome shotgun (WGS) entry which is preliminary data.</text>
</comment>
<dbReference type="Proteomes" id="UP000482578">
    <property type="component" value="Unassembled WGS sequence"/>
</dbReference>
<accession>A0A6B2KP07</accession>
<evidence type="ECO:0000313" key="1">
    <source>
        <dbReference type="EMBL" id="NDV11709.1"/>
    </source>
</evidence>
<dbReference type="AlphaFoldDB" id="A0A6B2KP07"/>
<dbReference type="EMBL" id="JAAGAA010000002">
    <property type="protein sequence ID" value="NDV11709.1"/>
    <property type="molecule type" value="Genomic_DNA"/>
</dbReference>
<protein>
    <submittedName>
        <fullName evidence="1">Uncharacterized protein</fullName>
    </submittedName>
</protein>